<organism evidence="2 3">
    <name type="scientific">Tetracentron sinense</name>
    <name type="common">Spur-leaf</name>
    <dbReference type="NCBI Taxonomy" id="13715"/>
    <lineage>
        <taxon>Eukaryota</taxon>
        <taxon>Viridiplantae</taxon>
        <taxon>Streptophyta</taxon>
        <taxon>Embryophyta</taxon>
        <taxon>Tracheophyta</taxon>
        <taxon>Spermatophyta</taxon>
        <taxon>Magnoliopsida</taxon>
        <taxon>Trochodendrales</taxon>
        <taxon>Trochodendraceae</taxon>
        <taxon>Tetracentron</taxon>
    </lineage>
</organism>
<evidence type="ECO:0000256" key="1">
    <source>
        <dbReference type="SAM" id="MobiDB-lite"/>
    </source>
</evidence>
<dbReference type="PANTHER" id="PTHR33676:SF3">
    <property type="entry name" value="COLD-REGULATED PROTEIN 27"/>
    <property type="match status" value="1"/>
</dbReference>
<evidence type="ECO:0000313" key="2">
    <source>
        <dbReference type="EMBL" id="KAF8406318.1"/>
    </source>
</evidence>
<accession>A0A835DJX2</accession>
<feature type="compositionally biased region" description="Acidic residues" evidence="1">
    <location>
        <begin position="268"/>
        <end position="277"/>
    </location>
</feature>
<dbReference type="GO" id="GO:0009409">
    <property type="term" value="P:response to cold"/>
    <property type="evidence" value="ECO:0007669"/>
    <property type="project" value="InterPro"/>
</dbReference>
<proteinExistence type="predicted"/>
<dbReference type="AlphaFoldDB" id="A0A835DJX2"/>
<dbReference type="PANTHER" id="PTHR33676">
    <property type="entry name" value="COLD REGULATED PROTEIN 27"/>
    <property type="match status" value="1"/>
</dbReference>
<keyword evidence="3" id="KW-1185">Reference proteome</keyword>
<dbReference type="OMA" id="IDEDHEP"/>
<comment type="caution">
    <text evidence="2">The sequence shown here is derived from an EMBL/GenBank/DDBJ whole genome shotgun (WGS) entry which is preliminary data.</text>
</comment>
<protein>
    <submittedName>
        <fullName evidence="2">Uncharacterized protein</fullName>
    </submittedName>
</protein>
<dbReference type="OrthoDB" id="1923282at2759"/>
<dbReference type="Proteomes" id="UP000655225">
    <property type="component" value="Unassembled WGS sequence"/>
</dbReference>
<dbReference type="GO" id="GO:0042752">
    <property type="term" value="P:regulation of circadian rhythm"/>
    <property type="evidence" value="ECO:0007669"/>
    <property type="project" value="InterPro"/>
</dbReference>
<gene>
    <name evidence="2" type="ORF">HHK36_008404</name>
</gene>
<dbReference type="EMBL" id="JABCRI010000005">
    <property type="protein sequence ID" value="KAF8406318.1"/>
    <property type="molecule type" value="Genomic_DNA"/>
</dbReference>
<name>A0A835DJX2_TETSI</name>
<evidence type="ECO:0000313" key="3">
    <source>
        <dbReference type="Proteomes" id="UP000655225"/>
    </source>
</evidence>
<sequence length="277" mass="30957">MEGNIPPASPPDRSTVEGCRRREIPTSLESSELTGDSSRGFFQRKEISITGFPVAESMSTDWTDEKHSSYLNSMEASFVNQLYSSMDLLGWQSQKKPLDPNSSRQLHANTCISSGQFKVLRHGCWQKINFERAQPRLEIADESKVILKNPWIRHFRSAGKRQNVTSCDLQEYGSVRGEAIQLRVKKTLSCGLATSSKQLSACHPHLCHQDSIGNNTEVSDQNFIDEDHEPEKLSSLCNAKRTETGVADASSKDQVVPYGKSLITADSTENDDFSERQ</sequence>
<feature type="region of interest" description="Disordered" evidence="1">
    <location>
        <begin position="258"/>
        <end position="277"/>
    </location>
</feature>
<reference evidence="2 3" key="1">
    <citation type="submission" date="2020-04" db="EMBL/GenBank/DDBJ databases">
        <title>Plant Genome Project.</title>
        <authorList>
            <person name="Zhang R.-G."/>
        </authorList>
    </citation>
    <scope>NUCLEOTIDE SEQUENCE [LARGE SCALE GENOMIC DNA]</scope>
    <source>
        <strain evidence="2">YNK0</strain>
        <tissue evidence="2">Leaf</tissue>
    </source>
</reference>
<dbReference type="InterPro" id="IPR044678">
    <property type="entry name" value="COR27/28"/>
</dbReference>